<evidence type="ECO:0000256" key="1">
    <source>
        <dbReference type="ARBA" id="ARBA00023015"/>
    </source>
</evidence>
<dbReference type="SMART" id="SM00418">
    <property type="entry name" value="HTH_ARSR"/>
    <property type="match status" value="1"/>
</dbReference>
<name>Q0W407_METAR</name>
<reference evidence="5 6" key="1">
    <citation type="journal article" date="2006" name="Science">
        <title>Genome of rice cluster I archaea -- the key methane producers in the rice rhizosphere.</title>
        <authorList>
            <person name="Erkel C."/>
            <person name="Kube M."/>
            <person name="Reinhardt R."/>
            <person name="Liesack W."/>
        </authorList>
    </citation>
    <scope>NUCLEOTIDE SEQUENCE [LARGE SCALE GENOMIC DNA]</scope>
    <source>
        <strain evidence="6">DSM 22066 / NBRC 105507 / MRE50</strain>
    </source>
</reference>
<dbReference type="PANTHER" id="PTHR43132">
    <property type="entry name" value="ARSENICAL RESISTANCE OPERON REPRESSOR ARSR-RELATED"/>
    <property type="match status" value="1"/>
</dbReference>
<evidence type="ECO:0000256" key="2">
    <source>
        <dbReference type="ARBA" id="ARBA00023125"/>
    </source>
</evidence>
<keyword evidence="2" id="KW-0238">DNA-binding</keyword>
<dbReference type="EMBL" id="AM114193">
    <property type="protein sequence ID" value="CAJ36886.1"/>
    <property type="molecule type" value="Genomic_DNA"/>
</dbReference>
<dbReference type="InterPro" id="IPR036388">
    <property type="entry name" value="WH-like_DNA-bd_sf"/>
</dbReference>
<dbReference type="InterPro" id="IPR036390">
    <property type="entry name" value="WH_DNA-bd_sf"/>
</dbReference>
<protein>
    <submittedName>
        <fullName evidence="5">Transcription regulator (ArsR family)</fullName>
    </submittedName>
</protein>
<proteinExistence type="predicted"/>
<dbReference type="Pfam" id="PF01022">
    <property type="entry name" value="HTH_5"/>
    <property type="match status" value="1"/>
</dbReference>
<accession>Q0W407</accession>
<dbReference type="OrthoDB" id="46231at2157"/>
<dbReference type="RefSeq" id="WP_012035677.1">
    <property type="nucleotide sequence ID" value="NC_009464.1"/>
</dbReference>
<evidence type="ECO:0000256" key="3">
    <source>
        <dbReference type="ARBA" id="ARBA00023163"/>
    </source>
</evidence>
<dbReference type="InterPro" id="IPR011991">
    <property type="entry name" value="ArsR-like_HTH"/>
</dbReference>
<dbReference type="GO" id="GO:0003700">
    <property type="term" value="F:DNA-binding transcription factor activity"/>
    <property type="evidence" value="ECO:0007669"/>
    <property type="project" value="InterPro"/>
</dbReference>
<dbReference type="PROSITE" id="PS50987">
    <property type="entry name" value="HTH_ARSR_2"/>
    <property type="match status" value="1"/>
</dbReference>
<dbReference type="eggNOG" id="arCOG01680">
    <property type="taxonomic scope" value="Archaea"/>
</dbReference>
<evidence type="ECO:0000313" key="5">
    <source>
        <dbReference type="EMBL" id="CAJ36886.1"/>
    </source>
</evidence>
<dbReference type="KEGG" id="rci:RCIX1655"/>
<dbReference type="STRING" id="351160.RCIX1655"/>
<keyword evidence="3" id="KW-0804">Transcription</keyword>
<dbReference type="AlphaFoldDB" id="Q0W407"/>
<dbReference type="NCBIfam" id="NF033788">
    <property type="entry name" value="HTH_metalloreg"/>
    <property type="match status" value="1"/>
</dbReference>
<dbReference type="InterPro" id="IPR001845">
    <property type="entry name" value="HTH_ArsR_DNA-bd_dom"/>
</dbReference>
<dbReference type="PRINTS" id="PR00778">
    <property type="entry name" value="HTHARSR"/>
</dbReference>
<gene>
    <name evidence="5" type="ORF">RCIX1655</name>
</gene>
<keyword evidence="1" id="KW-0805">Transcription regulation</keyword>
<dbReference type="GO" id="GO:0003677">
    <property type="term" value="F:DNA binding"/>
    <property type="evidence" value="ECO:0007669"/>
    <property type="project" value="UniProtKB-KW"/>
</dbReference>
<dbReference type="SUPFAM" id="SSF46785">
    <property type="entry name" value="Winged helix' DNA-binding domain"/>
    <property type="match status" value="1"/>
</dbReference>
<dbReference type="InterPro" id="IPR051011">
    <property type="entry name" value="Metal_resp_trans_reg"/>
</dbReference>
<dbReference type="GeneID" id="5145147"/>
<dbReference type="PANTHER" id="PTHR43132:SF2">
    <property type="entry name" value="ARSENICAL RESISTANCE OPERON REPRESSOR ARSR-RELATED"/>
    <property type="match status" value="1"/>
</dbReference>
<evidence type="ECO:0000259" key="4">
    <source>
        <dbReference type="PROSITE" id="PS50987"/>
    </source>
</evidence>
<dbReference type="Gene3D" id="1.10.10.10">
    <property type="entry name" value="Winged helix-like DNA-binding domain superfamily/Winged helix DNA-binding domain"/>
    <property type="match status" value="1"/>
</dbReference>
<evidence type="ECO:0000313" key="6">
    <source>
        <dbReference type="Proteomes" id="UP000000663"/>
    </source>
</evidence>
<dbReference type="Proteomes" id="UP000000663">
    <property type="component" value="Chromosome"/>
</dbReference>
<organism evidence="5 6">
    <name type="scientific">Methanocella arvoryzae (strain DSM 22066 / NBRC 105507 / MRE50)</name>
    <dbReference type="NCBI Taxonomy" id="351160"/>
    <lineage>
        <taxon>Archaea</taxon>
        <taxon>Methanobacteriati</taxon>
        <taxon>Methanobacteriota</taxon>
        <taxon>Stenosarchaea group</taxon>
        <taxon>Methanomicrobia</taxon>
        <taxon>Methanocellales</taxon>
        <taxon>Methanocellaceae</taxon>
        <taxon>Methanocella</taxon>
    </lineage>
</organism>
<sequence>MEELPVNPYPLTEAEKEALEKIKAKNSKVAAEVCKAIADPVRIKILEALRQRELCVCVLVDLTGLQYSTLSYHLKQLKDTGLISSDKDGSYLIYSLTPKGKVIHSLLPVLDDRF</sequence>
<dbReference type="CDD" id="cd00090">
    <property type="entry name" value="HTH_ARSR"/>
    <property type="match status" value="1"/>
</dbReference>
<feature type="domain" description="HTH arsR-type" evidence="4">
    <location>
        <begin position="22"/>
        <end position="114"/>
    </location>
</feature>
<keyword evidence="6" id="KW-1185">Reference proteome</keyword>